<dbReference type="Proteomes" id="UP000095283">
    <property type="component" value="Unplaced"/>
</dbReference>
<proteinExistence type="predicted"/>
<keyword evidence="1" id="KW-1185">Reference proteome</keyword>
<evidence type="ECO:0000313" key="2">
    <source>
        <dbReference type="WBParaSite" id="Hba_09994"/>
    </source>
</evidence>
<reference evidence="2" key="1">
    <citation type="submission" date="2016-11" db="UniProtKB">
        <authorList>
            <consortium name="WormBaseParasite"/>
        </authorList>
    </citation>
    <scope>IDENTIFICATION</scope>
</reference>
<name>A0A1I7WXW8_HETBA</name>
<accession>A0A1I7WXW8</accession>
<dbReference type="WBParaSite" id="Hba_09994">
    <property type="protein sequence ID" value="Hba_09994"/>
    <property type="gene ID" value="Hba_09994"/>
</dbReference>
<dbReference type="AlphaFoldDB" id="A0A1I7WXW8"/>
<organism evidence="1 2">
    <name type="scientific">Heterorhabditis bacteriophora</name>
    <name type="common">Entomopathogenic nematode worm</name>
    <dbReference type="NCBI Taxonomy" id="37862"/>
    <lineage>
        <taxon>Eukaryota</taxon>
        <taxon>Metazoa</taxon>
        <taxon>Ecdysozoa</taxon>
        <taxon>Nematoda</taxon>
        <taxon>Chromadorea</taxon>
        <taxon>Rhabditida</taxon>
        <taxon>Rhabditina</taxon>
        <taxon>Rhabditomorpha</taxon>
        <taxon>Strongyloidea</taxon>
        <taxon>Heterorhabditidae</taxon>
        <taxon>Heterorhabditis</taxon>
    </lineage>
</organism>
<sequence length="100" mass="11109">MTEAKDIPPGTYSLELGSTFTEQRKNDVPAYHTLRCAFISSEISDWDNDFKPMSVASSESDTYIAFGGNGDVHLTRQTRPIIARKTTSVLNLNPNINNND</sequence>
<protein>
    <submittedName>
        <fullName evidence="2">Uncharacterized protein</fullName>
    </submittedName>
</protein>
<evidence type="ECO:0000313" key="1">
    <source>
        <dbReference type="Proteomes" id="UP000095283"/>
    </source>
</evidence>